<reference evidence="1" key="1">
    <citation type="submission" date="2022-03" db="EMBL/GenBank/DDBJ databases">
        <title>Genome Identification and Characterization of new species Bdellovibrio reynosense LBG001 sp. nov. from a Mexico soil sample.</title>
        <authorList>
            <person name="Camilli A."/>
            <person name="Ajao Y."/>
            <person name="Guo X."/>
        </authorList>
    </citation>
    <scope>NUCLEOTIDE SEQUENCE</scope>
    <source>
        <strain evidence="1">LBG001</strain>
    </source>
</reference>
<accession>A0ABY4CEH7</accession>
<evidence type="ECO:0000313" key="2">
    <source>
        <dbReference type="Proteomes" id="UP000830116"/>
    </source>
</evidence>
<dbReference type="Gene3D" id="3.40.50.1110">
    <property type="entry name" value="SGNH hydrolase"/>
    <property type="match status" value="1"/>
</dbReference>
<dbReference type="InterPro" id="IPR036514">
    <property type="entry name" value="SGNH_hydro_sf"/>
</dbReference>
<sequence length="273" mass="30744">MIRNSFALVLTLLLSAVAVANPIKILFIGNSFTFVPGGTTNPALPNHFKDIALALNTEVEIDFVVKPGQTLKKHYDEGEVAMKLSSKKYDYVVLQSQSLEALELPRCFHEKGGPVGRPEFLEYSKKLLDLIALNGAKPVIFAHWTYKQDHPFFKDDFVCLKFESNEFNAGKNWYGINLLEYQLMLNEGYSLAAIHSPNAIKSLVGTKWQALMTKIPDSTLYHPDSYHPSAQGSFFSAMVLAKDILNLNVHLLTEHPWEITAHQFEQMKTVLTD</sequence>
<dbReference type="RefSeq" id="WP_243538999.1">
    <property type="nucleotide sequence ID" value="NZ_CP093442.1"/>
</dbReference>
<evidence type="ECO:0000313" key="1">
    <source>
        <dbReference type="EMBL" id="UOF02171.1"/>
    </source>
</evidence>
<keyword evidence="2" id="KW-1185">Reference proteome</keyword>
<dbReference type="SUPFAM" id="SSF52266">
    <property type="entry name" value="SGNH hydrolase"/>
    <property type="match status" value="1"/>
</dbReference>
<organism evidence="1 2">
    <name type="scientific">Bdellovibrio reynosensis</name>
    <dbReference type="NCBI Taxonomy" id="2835041"/>
    <lineage>
        <taxon>Bacteria</taxon>
        <taxon>Pseudomonadati</taxon>
        <taxon>Bdellovibrionota</taxon>
        <taxon>Bdellovibrionia</taxon>
        <taxon>Bdellovibrionales</taxon>
        <taxon>Pseudobdellovibrionaceae</taxon>
        <taxon>Bdellovibrio</taxon>
    </lineage>
</organism>
<proteinExistence type="predicted"/>
<name>A0ABY4CEH7_9BACT</name>
<evidence type="ECO:0008006" key="3">
    <source>
        <dbReference type="Google" id="ProtNLM"/>
    </source>
</evidence>
<dbReference type="Proteomes" id="UP000830116">
    <property type="component" value="Chromosome"/>
</dbReference>
<gene>
    <name evidence="1" type="ORF">MNR06_04285</name>
</gene>
<protein>
    <recommendedName>
        <fullName evidence="3">SGNH/GDSL hydrolase family protein</fullName>
    </recommendedName>
</protein>
<dbReference type="EMBL" id="CP093442">
    <property type="protein sequence ID" value="UOF02171.1"/>
    <property type="molecule type" value="Genomic_DNA"/>
</dbReference>